<evidence type="ECO:0000313" key="2">
    <source>
        <dbReference type="Proteomes" id="UP000775547"/>
    </source>
</evidence>
<reference evidence="1" key="2">
    <citation type="submission" date="2021-10" db="EMBL/GenBank/DDBJ databases">
        <title>Phylogenomics reveals ancestral predisposition of the termite-cultivated fungus Termitomyces towards a domesticated lifestyle.</title>
        <authorList>
            <person name="Auxier B."/>
            <person name="Grum-Grzhimaylo A."/>
            <person name="Cardenas M.E."/>
            <person name="Lodge J.D."/>
            <person name="Laessoe T."/>
            <person name="Pedersen O."/>
            <person name="Smith M.E."/>
            <person name="Kuyper T.W."/>
            <person name="Franco-Molano E.A."/>
            <person name="Baroni T.J."/>
            <person name="Aanen D.K."/>
        </authorList>
    </citation>
    <scope>NUCLEOTIDE SEQUENCE</scope>
    <source>
        <strain evidence="1">AP01</strain>
        <tissue evidence="1">Mycelium</tissue>
    </source>
</reference>
<dbReference type="AlphaFoldDB" id="A0A9P7FZF1"/>
<proteinExistence type="predicted"/>
<organism evidence="1 2">
    <name type="scientific">Asterophora parasitica</name>
    <dbReference type="NCBI Taxonomy" id="117018"/>
    <lineage>
        <taxon>Eukaryota</taxon>
        <taxon>Fungi</taxon>
        <taxon>Dikarya</taxon>
        <taxon>Basidiomycota</taxon>
        <taxon>Agaricomycotina</taxon>
        <taxon>Agaricomycetes</taxon>
        <taxon>Agaricomycetidae</taxon>
        <taxon>Agaricales</taxon>
        <taxon>Tricholomatineae</taxon>
        <taxon>Lyophyllaceae</taxon>
        <taxon>Asterophora</taxon>
    </lineage>
</organism>
<dbReference type="EMBL" id="JABCKV010001303">
    <property type="protein sequence ID" value="KAG5640055.1"/>
    <property type="molecule type" value="Genomic_DNA"/>
</dbReference>
<keyword evidence="2" id="KW-1185">Reference proteome</keyword>
<comment type="caution">
    <text evidence="1">The sequence shown here is derived from an EMBL/GenBank/DDBJ whole genome shotgun (WGS) entry which is preliminary data.</text>
</comment>
<evidence type="ECO:0000313" key="1">
    <source>
        <dbReference type="EMBL" id="KAG5640055.1"/>
    </source>
</evidence>
<sequence length="201" mass="22967">MGIDDILFTTGFRYTFPFLRQYINSSVMTDQDADSVHPHPIITDRTHLCLLYLNILYIKEPMIGFVNMNIGGLQSFTYAEYVAIMLSKVWAGLAHLPNSEELWRCQAERVEDLKGYGRHFQYVGGGKSKKQIRFLVGWLNGAMAKYGGRQINGLHPDSDQINDFWNKAWFGCNIYWGDVPGVPPSNFMLKGGKDWDRFGAQ</sequence>
<dbReference type="Gene3D" id="3.50.50.60">
    <property type="entry name" value="FAD/NAD(P)-binding domain"/>
    <property type="match status" value="1"/>
</dbReference>
<dbReference type="OrthoDB" id="66881at2759"/>
<dbReference type="InterPro" id="IPR036188">
    <property type="entry name" value="FAD/NAD-bd_sf"/>
</dbReference>
<dbReference type="Proteomes" id="UP000775547">
    <property type="component" value="Unassembled WGS sequence"/>
</dbReference>
<reference evidence="1" key="1">
    <citation type="submission" date="2020-07" db="EMBL/GenBank/DDBJ databases">
        <authorList>
            <person name="Nieuwenhuis M."/>
            <person name="Van De Peppel L.J.J."/>
        </authorList>
    </citation>
    <scope>NUCLEOTIDE SEQUENCE</scope>
    <source>
        <strain evidence="1">AP01</strain>
        <tissue evidence="1">Mycelium</tissue>
    </source>
</reference>
<feature type="non-terminal residue" evidence="1">
    <location>
        <position position="201"/>
    </location>
</feature>
<protein>
    <submittedName>
        <fullName evidence="1">Uncharacterized protein</fullName>
    </submittedName>
</protein>
<gene>
    <name evidence="1" type="ORF">DXG03_001502</name>
</gene>
<name>A0A9P7FZF1_9AGAR</name>
<accession>A0A9P7FZF1</accession>